<dbReference type="Pfam" id="PF17171">
    <property type="entry name" value="GST_C_6"/>
    <property type="match status" value="1"/>
</dbReference>
<dbReference type="CDD" id="cd03193">
    <property type="entry name" value="GST_C_Metaxin"/>
    <property type="match status" value="1"/>
</dbReference>
<sequence>MDQAVARAVDRLADNHTAWSVEILSSILFSDISQLFRVQQYFKVIDNDNSVILMALRDLGCPEPLVPLCAPLMGFFYRRKTFQSQASQRIAGGVGKLSNQEYKDLLRKDYDTYKTLIGQHKFLFGDEITPVDCTLFGQLATVLYLPVDSYAKDVLKEEYPVLVEYCDRIKDTAYGKDFTSM</sequence>
<dbReference type="AlphaFoldDB" id="A0A3P7JTM3"/>
<keyword evidence="3" id="KW-1185">Reference proteome</keyword>
<dbReference type="SUPFAM" id="SSF47616">
    <property type="entry name" value="GST C-terminal domain-like"/>
    <property type="match status" value="1"/>
</dbReference>
<dbReference type="EMBL" id="UYYB01116280">
    <property type="protein sequence ID" value="VDM82164.1"/>
    <property type="molecule type" value="Genomic_DNA"/>
</dbReference>
<evidence type="ECO:0000259" key="1">
    <source>
        <dbReference type="Pfam" id="PF17171"/>
    </source>
</evidence>
<dbReference type="InterPro" id="IPR036282">
    <property type="entry name" value="Glutathione-S-Trfase_C_sf"/>
</dbReference>
<dbReference type="PANTHER" id="PTHR12289:SF32">
    <property type="entry name" value="GST_C_6 DOMAIN-CONTAINING PROTEIN"/>
    <property type="match status" value="1"/>
</dbReference>
<evidence type="ECO:0000313" key="3">
    <source>
        <dbReference type="Proteomes" id="UP000270094"/>
    </source>
</evidence>
<dbReference type="Gene3D" id="1.20.1050.10">
    <property type="match status" value="1"/>
</dbReference>
<protein>
    <recommendedName>
        <fullName evidence="1">Metaxin glutathione S-transferase domain-containing protein</fullName>
    </recommendedName>
</protein>
<reference evidence="2 3" key="1">
    <citation type="submission" date="2018-11" db="EMBL/GenBank/DDBJ databases">
        <authorList>
            <consortium name="Pathogen Informatics"/>
        </authorList>
    </citation>
    <scope>NUCLEOTIDE SEQUENCE [LARGE SCALE GENOMIC DNA]</scope>
</reference>
<evidence type="ECO:0000313" key="2">
    <source>
        <dbReference type="EMBL" id="VDM82164.1"/>
    </source>
</evidence>
<organism evidence="2 3">
    <name type="scientific">Strongylus vulgaris</name>
    <name type="common">Blood worm</name>
    <dbReference type="NCBI Taxonomy" id="40348"/>
    <lineage>
        <taxon>Eukaryota</taxon>
        <taxon>Metazoa</taxon>
        <taxon>Ecdysozoa</taxon>
        <taxon>Nematoda</taxon>
        <taxon>Chromadorea</taxon>
        <taxon>Rhabditida</taxon>
        <taxon>Rhabditina</taxon>
        <taxon>Rhabditomorpha</taxon>
        <taxon>Strongyloidea</taxon>
        <taxon>Strongylidae</taxon>
        <taxon>Strongylus</taxon>
    </lineage>
</organism>
<gene>
    <name evidence="2" type="ORF">SVUK_LOCUS17162</name>
</gene>
<accession>A0A3P7JTM3</accession>
<proteinExistence type="predicted"/>
<dbReference type="GO" id="GO:0005737">
    <property type="term" value="C:cytoplasm"/>
    <property type="evidence" value="ECO:0007669"/>
    <property type="project" value="TreeGrafter"/>
</dbReference>
<dbReference type="PANTHER" id="PTHR12289">
    <property type="entry name" value="METAXIN RELATED"/>
    <property type="match status" value="1"/>
</dbReference>
<dbReference type="InterPro" id="IPR033468">
    <property type="entry name" value="Metaxin_GST"/>
</dbReference>
<dbReference type="Proteomes" id="UP000270094">
    <property type="component" value="Unassembled WGS sequence"/>
</dbReference>
<dbReference type="OrthoDB" id="5809458at2759"/>
<dbReference type="InterPro" id="IPR050931">
    <property type="entry name" value="Mito_Protein_Transport_Metaxin"/>
</dbReference>
<name>A0A3P7JTM3_STRVU</name>
<feature type="domain" description="Metaxin glutathione S-transferase" evidence="1">
    <location>
        <begin position="107"/>
        <end position="169"/>
    </location>
</feature>